<comment type="catalytic activity">
    <reaction evidence="6">
        <text>N-acetyl-alpha-D-glucosamine 1-phosphate + UTP + H(+) = UDP-N-acetyl-alpha-D-glucosamine + diphosphate</text>
        <dbReference type="Rhea" id="RHEA:13509"/>
        <dbReference type="ChEBI" id="CHEBI:15378"/>
        <dbReference type="ChEBI" id="CHEBI:33019"/>
        <dbReference type="ChEBI" id="CHEBI:46398"/>
        <dbReference type="ChEBI" id="CHEBI:57705"/>
        <dbReference type="ChEBI" id="CHEBI:57776"/>
        <dbReference type="EC" id="2.7.7.23"/>
    </reaction>
</comment>
<dbReference type="GeneID" id="30964467"/>
<dbReference type="GO" id="GO:0006048">
    <property type="term" value="P:UDP-N-acetylglucosamine biosynthetic process"/>
    <property type="evidence" value="ECO:0007669"/>
    <property type="project" value="EnsemblFungi"/>
</dbReference>
<sequence>MTIATSDTETQATELKQVFAQAGQSHLFQFYNELSTEEREQLLHDASEISSPSKLINSVKDALELLNANSSSTDDSAFYQLPNDNFYSLLKDDDKNSLSDDEKTKYYNKGLELIKQNKVGIILMAGGQGTRLGSSSPKGTFRITIPSNNSLFELQAKRIKALQKISGGDTSVLPWYIMTSEPTRAPTENFFKENNYFGLNPQNVIFFNQGTLPCFNLKGDKILLSSKSSIAKSPDGNGGLYKAIYDNNLLDDFKKRNLKHIHMYCVDNCLVKVADPLFIGLAVEKKWDLATKVVRKTDPNESVGLIISKNHKPAVIEYSEISSQLANKKDPANDSLLYLRAANIVNHFYSVDLLSNMIPSWINSRKYLPYHIAKKKIPYFDTASNQLIKPTSSNGIKLEQFIFDIFESISLEKFGCLEVKREEEFSPLKNASGAKSDTPETSASHLLALHTKWLKENGAIIKDGAKIELDGLISYSGEGLQFVKGKLFNNGDYIK</sequence>
<evidence type="ECO:0000256" key="4">
    <source>
        <dbReference type="ARBA" id="ARBA00022679"/>
    </source>
</evidence>
<dbReference type="Pfam" id="PF01704">
    <property type="entry name" value="UDPGP"/>
    <property type="match status" value="1"/>
</dbReference>
<dbReference type="Proteomes" id="UP000095038">
    <property type="component" value="Unassembled WGS sequence"/>
</dbReference>
<dbReference type="OrthoDB" id="532420at2759"/>
<protein>
    <recommendedName>
        <fullName evidence="3">UDP-N-acetylglucosamine diphosphorylase</fullName>
        <ecNumber evidence="3">2.7.7.23</ecNumber>
    </recommendedName>
</protein>
<dbReference type="CDD" id="cd04193">
    <property type="entry name" value="UDPGlcNAc_PPase"/>
    <property type="match status" value="1"/>
</dbReference>
<dbReference type="EMBL" id="KV454488">
    <property type="protein sequence ID" value="ODV59060.1"/>
    <property type="molecule type" value="Genomic_DNA"/>
</dbReference>
<dbReference type="SUPFAM" id="SSF53448">
    <property type="entry name" value="Nucleotide-diphospho-sugar transferases"/>
    <property type="match status" value="1"/>
</dbReference>
<name>A0A1D2VBS3_9ASCO</name>
<evidence type="ECO:0000256" key="3">
    <source>
        <dbReference type="ARBA" id="ARBA00012457"/>
    </source>
</evidence>
<dbReference type="RefSeq" id="XP_020045367.1">
    <property type="nucleotide sequence ID" value="XM_020190831.1"/>
</dbReference>
<comment type="similarity">
    <text evidence="2">Belongs to the UDPGP type 1 family.</text>
</comment>
<organism evidence="7 8">
    <name type="scientific">Ascoidea rubescens DSM 1968</name>
    <dbReference type="NCBI Taxonomy" id="1344418"/>
    <lineage>
        <taxon>Eukaryota</taxon>
        <taxon>Fungi</taxon>
        <taxon>Dikarya</taxon>
        <taxon>Ascomycota</taxon>
        <taxon>Saccharomycotina</taxon>
        <taxon>Saccharomycetes</taxon>
        <taxon>Ascoideaceae</taxon>
        <taxon>Ascoidea</taxon>
    </lineage>
</organism>
<dbReference type="Gene3D" id="3.90.550.10">
    <property type="entry name" value="Spore Coat Polysaccharide Biosynthesis Protein SpsA, Chain A"/>
    <property type="match status" value="1"/>
</dbReference>
<dbReference type="EC" id="2.7.7.23" evidence="3"/>
<dbReference type="FunCoup" id="A0A1D2VBS3">
    <property type="interactions" value="545"/>
</dbReference>
<evidence type="ECO:0000313" key="7">
    <source>
        <dbReference type="EMBL" id="ODV59060.1"/>
    </source>
</evidence>
<keyword evidence="4" id="KW-0808">Transferase</keyword>
<dbReference type="InterPro" id="IPR029044">
    <property type="entry name" value="Nucleotide-diphossugar_trans"/>
</dbReference>
<dbReference type="InterPro" id="IPR002618">
    <property type="entry name" value="UDPGP_fam"/>
</dbReference>
<accession>A0A1D2VBS3</accession>
<evidence type="ECO:0000256" key="1">
    <source>
        <dbReference type="ARBA" id="ARBA00005208"/>
    </source>
</evidence>
<dbReference type="InterPro" id="IPR039741">
    <property type="entry name" value="UDP-sugar_pyrophosphorylase"/>
</dbReference>
<reference evidence="8" key="1">
    <citation type="submission" date="2016-05" db="EMBL/GenBank/DDBJ databases">
        <title>Comparative genomics of biotechnologically important yeasts.</title>
        <authorList>
            <consortium name="DOE Joint Genome Institute"/>
            <person name="Riley R."/>
            <person name="Haridas S."/>
            <person name="Wolfe K.H."/>
            <person name="Lopes M.R."/>
            <person name="Hittinger C.T."/>
            <person name="Goker M."/>
            <person name="Salamov A."/>
            <person name="Wisecaver J."/>
            <person name="Long T.M."/>
            <person name="Aerts A.L."/>
            <person name="Barry K."/>
            <person name="Choi C."/>
            <person name="Clum A."/>
            <person name="Coughlan A.Y."/>
            <person name="Deshpande S."/>
            <person name="Douglass A.P."/>
            <person name="Hanson S.J."/>
            <person name="Klenk H.-P."/>
            <person name="Labutti K."/>
            <person name="Lapidus A."/>
            <person name="Lindquist E."/>
            <person name="Lipzen A."/>
            <person name="Meier-Kolthoff J.P."/>
            <person name="Ohm R.A."/>
            <person name="Otillar R.P."/>
            <person name="Pangilinan J."/>
            <person name="Peng Y."/>
            <person name="Rokas A."/>
            <person name="Rosa C.A."/>
            <person name="Scheuner C."/>
            <person name="Sibirny A.A."/>
            <person name="Slot J.C."/>
            <person name="Stielow J.B."/>
            <person name="Sun H."/>
            <person name="Kurtzman C.P."/>
            <person name="Blackwell M."/>
            <person name="Grigoriev I.V."/>
            <person name="Jeffries T.W."/>
        </authorList>
    </citation>
    <scope>NUCLEOTIDE SEQUENCE [LARGE SCALE GENOMIC DNA]</scope>
    <source>
        <strain evidence="8">DSM 1968</strain>
    </source>
</reference>
<comment type="pathway">
    <text evidence="1">Nucleotide-sugar biosynthesis; UDP-N-acetyl-alpha-D-glucosamine biosynthesis; UDP-N-acetyl-alpha-D-glucosamine from N-acetyl-alpha-D-glucosamine 1-phosphate: step 1/1.</text>
</comment>
<proteinExistence type="inferred from homology"/>
<dbReference type="GO" id="GO:0003977">
    <property type="term" value="F:UDP-N-acetylglucosamine diphosphorylase activity"/>
    <property type="evidence" value="ECO:0007669"/>
    <property type="project" value="UniProtKB-EC"/>
</dbReference>
<evidence type="ECO:0000313" key="8">
    <source>
        <dbReference type="Proteomes" id="UP000095038"/>
    </source>
</evidence>
<evidence type="ECO:0000256" key="5">
    <source>
        <dbReference type="ARBA" id="ARBA00022695"/>
    </source>
</evidence>
<evidence type="ECO:0000256" key="6">
    <source>
        <dbReference type="ARBA" id="ARBA00048493"/>
    </source>
</evidence>
<keyword evidence="5" id="KW-0548">Nucleotidyltransferase</keyword>
<keyword evidence="8" id="KW-1185">Reference proteome</keyword>
<dbReference type="AlphaFoldDB" id="A0A1D2VBS3"/>
<dbReference type="PANTHER" id="PTHR11952:SF2">
    <property type="entry name" value="LD24639P"/>
    <property type="match status" value="1"/>
</dbReference>
<gene>
    <name evidence="7" type="ORF">ASCRUDRAFT_38167</name>
</gene>
<dbReference type="PANTHER" id="PTHR11952">
    <property type="entry name" value="UDP- GLUCOSE PYROPHOSPHORYLASE"/>
    <property type="match status" value="1"/>
</dbReference>
<dbReference type="STRING" id="1344418.A0A1D2VBS3"/>
<dbReference type="InParanoid" id="A0A1D2VBS3"/>
<evidence type="ECO:0000256" key="2">
    <source>
        <dbReference type="ARBA" id="ARBA00010401"/>
    </source>
</evidence>